<dbReference type="Proteomes" id="UP001341840">
    <property type="component" value="Unassembled WGS sequence"/>
</dbReference>
<organism evidence="1 2">
    <name type="scientific">Stylosanthes scabra</name>
    <dbReference type="NCBI Taxonomy" id="79078"/>
    <lineage>
        <taxon>Eukaryota</taxon>
        <taxon>Viridiplantae</taxon>
        <taxon>Streptophyta</taxon>
        <taxon>Embryophyta</taxon>
        <taxon>Tracheophyta</taxon>
        <taxon>Spermatophyta</taxon>
        <taxon>Magnoliopsida</taxon>
        <taxon>eudicotyledons</taxon>
        <taxon>Gunneridae</taxon>
        <taxon>Pentapetalae</taxon>
        <taxon>rosids</taxon>
        <taxon>fabids</taxon>
        <taxon>Fabales</taxon>
        <taxon>Fabaceae</taxon>
        <taxon>Papilionoideae</taxon>
        <taxon>50 kb inversion clade</taxon>
        <taxon>dalbergioids sensu lato</taxon>
        <taxon>Dalbergieae</taxon>
        <taxon>Pterocarpus clade</taxon>
        <taxon>Stylosanthes</taxon>
    </lineage>
</organism>
<comment type="caution">
    <text evidence="1">The sequence shown here is derived from an EMBL/GenBank/DDBJ whole genome shotgun (WGS) entry which is preliminary data.</text>
</comment>
<name>A0ABU6XS11_9FABA</name>
<proteinExistence type="predicted"/>
<accession>A0ABU6XS11</accession>
<evidence type="ECO:0000313" key="2">
    <source>
        <dbReference type="Proteomes" id="UP001341840"/>
    </source>
</evidence>
<protein>
    <submittedName>
        <fullName evidence="1">Uncharacterized protein</fullName>
    </submittedName>
</protein>
<gene>
    <name evidence="1" type="ORF">PIB30_085873</name>
</gene>
<sequence>MASASLTTAAVAVRSEEKRESRVVFILRREGETELELERETLNENDPSLKRESTIEALSPSLDSPRTAPLLPRFTVAALLGFRTAALFPRSFATAAAECGCQSRCSASLSPMNCSKFCLVVF</sequence>
<evidence type="ECO:0000313" key="1">
    <source>
        <dbReference type="EMBL" id="MED6200512.1"/>
    </source>
</evidence>
<reference evidence="1 2" key="1">
    <citation type="journal article" date="2023" name="Plants (Basel)">
        <title>Bridging the Gap: Combining Genomics and Transcriptomics Approaches to Understand Stylosanthes scabra, an Orphan Legume from the Brazilian Caatinga.</title>
        <authorList>
            <person name="Ferreira-Neto J.R.C."/>
            <person name="da Silva M.D."/>
            <person name="Binneck E."/>
            <person name="de Melo N.F."/>
            <person name="da Silva R.H."/>
            <person name="de Melo A.L.T.M."/>
            <person name="Pandolfi V."/>
            <person name="Bustamante F.O."/>
            <person name="Brasileiro-Vidal A.C."/>
            <person name="Benko-Iseppon A.M."/>
        </authorList>
    </citation>
    <scope>NUCLEOTIDE SEQUENCE [LARGE SCALE GENOMIC DNA]</scope>
    <source>
        <tissue evidence="1">Leaves</tissue>
    </source>
</reference>
<dbReference type="EMBL" id="JASCZI010212897">
    <property type="protein sequence ID" value="MED6200512.1"/>
    <property type="molecule type" value="Genomic_DNA"/>
</dbReference>
<keyword evidence="2" id="KW-1185">Reference proteome</keyword>